<reference evidence="9" key="1">
    <citation type="journal article" date="2019" name="Int. J. Syst. Evol. Microbiol.">
        <title>The Global Catalogue of Microorganisms (GCM) 10K type strain sequencing project: providing services to taxonomists for standard genome sequencing and annotation.</title>
        <authorList>
            <consortium name="The Broad Institute Genomics Platform"/>
            <consortium name="The Broad Institute Genome Sequencing Center for Infectious Disease"/>
            <person name="Wu L."/>
            <person name="Ma J."/>
        </authorList>
    </citation>
    <scope>NUCLEOTIDE SEQUENCE [LARGE SCALE GENOMIC DNA]</scope>
    <source>
        <strain evidence="9">JCM 17138</strain>
    </source>
</reference>
<dbReference type="Proteomes" id="UP001501009">
    <property type="component" value="Unassembled WGS sequence"/>
</dbReference>
<dbReference type="Gene3D" id="3.40.50.970">
    <property type="match status" value="2"/>
</dbReference>
<feature type="domain" description="Thiamine pyrophosphate enzyme TPP-binding" evidence="6">
    <location>
        <begin position="530"/>
        <end position="655"/>
    </location>
</feature>
<keyword evidence="9" id="KW-1185">Reference proteome</keyword>
<dbReference type="CDD" id="cd07035">
    <property type="entry name" value="TPP_PYR_POX_like"/>
    <property type="match status" value="1"/>
</dbReference>
<dbReference type="InterPro" id="IPR011766">
    <property type="entry name" value="TPP_enzyme_TPP-bd"/>
</dbReference>
<feature type="domain" description="Thiamine pyrophosphate enzyme central" evidence="5">
    <location>
        <begin position="304"/>
        <end position="439"/>
    </location>
</feature>
<comment type="caution">
    <text evidence="8">The sequence shown here is derived from an EMBL/GenBank/DDBJ whole genome shotgun (WGS) entry which is preliminary data.</text>
</comment>
<dbReference type="EMBL" id="BAABDE010000039">
    <property type="protein sequence ID" value="GAA3841006.1"/>
    <property type="molecule type" value="Genomic_DNA"/>
</dbReference>
<dbReference type="InterPro" id="IPR000399">
    <property type="entry name" value="TPP-bd_CS"/>
</dbReference>
<evidence type="ECO:0000313" key="9">
    <source>
        <dbReference type="Proteomes" id="UP001501009"/>
    </source>
</evidence>
<dbReference type="InterPro" id="IPR012000">
    <property type="entry name" value="Thiamin_PyroP_enz_cen_dom"/>
</dbReference>
<dbReference type="InterPro" id="IPR012001">
    <property type="entry name" value="Thiamin_PyroP_enz_TPP-bd_dom"/>
</dbReference>
<protein>
    <recommendedName>
        <fullName evidence="10">Thiamine pyrophosphate-binding protein</fullName>
    </recommendedName>
</protein>
<dbReference type="Pfam" id="PF02776">
    <property type="entry name" value="TPP_enzyme_N"/>
    <property type="match status" value="1"/>
</dbReference>
<dbReference type="Pfam" id="PF00205">
    <property type="entry name" value="TPP_enzyme_M"/>
    <property type="match status" value="1"/>
</dbReference>
<evidence type="ECO:0000256" key="4">
    <source>
        <dbReference type="RuleBase" id="RU362132"/>
    </source>
</evidence>
<organism evidence="8 9">
    <name type="scientific">Streptomyces coacervatus</name>
    <dbReference type="NCBI Taxonomy" id="647381"/>
    <lineage>
        <taxon>Bacteria</taxon>
        <taxon>Bacillati</taxon>
        <taxon>Actinomycetota</taxon>
        <taxon>Actinomycetes</taxon>
        <taxon>Kitasatosporales</taxon>
        <taxon>Streptomycetaceae</taxon>
        <taxon>Streptomyces</taxon>
    </lineage>
</organism>
<dbReference type="InterPro" id="IPR029035">
    <property type="entry name" value="DHS-like_NAD/FAD-binding_dom"/>
</dbReference>
<dbReference type="InterPro" id="IPR029061">
    <property type="entry name" value="THDP-binding"/>
</dbReference>
<dbReference type="SUPFAM" id="SSF52467">
    <property type="entry name" value="DHS-like NAD/FAD-binding domain"/>
    <property type="match status" value="1"/>
</dbReference>
<evidence type="ECO:0000256" key="2">
    <source>
        <dbReference type="ARBA" id="ARBA00007812"/>
    </source>
</evidence>
<dbReference type="RefSeq" id="WP_275768899.1">
    <property type="nucleotide sequence ID" value="NZ_BAABDE010000039.1"/>
</dbReference>
<evidence type="ECO:0000259" key="5">
    <source>
        <dbReference type="Pfam" id="PF00205"/>
    </source>
</evidence>
<evidence type="ECO:0000313" key="8">
    <source>
        <dbReference type="EMBL" id="GAA3841006.1"/>
    </source>
</evidence>
<evidence type="ECO:0000259" key="6">
    <source>
        <dbReference type="Pfam" id="PF02775"/>
    </source>
</evidence>
<dbReference type="SUPFAM" id="SSF52518">
    <property type="entry name" value="Thiamin diphosphate-binding fold (THDP-binding)"/>
    <property type="match status" value="2"/>
</dbReference>
<evidence type="ECO:0000256" key="3">
    <source>
        <dbReference type="ARBA" id="ARBA00023052"/>
    </source>
</evidence>
<gene>
    <name evidence="8" type="ORF">GCM10022403_086550</name>
</gene>
<sequence>MTTADEAATRIGGTWDLTLRPGAFPPRSGVLTLTPDGESLSVRFETPEGSSTGEGDIKGRRLSWTVAVGSNPATLRFEAEVEGDILLGHVELGVGPFKERAPVEAVRVGSGARLPFREGSVAVVETLTACGVEYVFGYTGGVSTSLERSIIAHDIKDFNARNELSAAWMSYGYNRVKRRAASAALTWCVGALHASPVVYAAKLDSTPLVLMLIESAAAWDMRDILQDATELYPALKPLSKYIKRVVDGEDLPLAVRQAVLAASTGKFGPAVLDLTQGAMYQRTTVRTEQLTLPEPPAAGETSVRRTLELIEAAERPVILAGAGIHLADATGELRRFVDATGIPVVSSGAGGRAVLPDDHPLYAGDMSGWGYFGTGTKVAEEADLWVAVGFSFSQTATLSWSLAKPEKVVQVDIEESQLGRIFQPTLGIVADAKAFLGQLNGGLDASGLKGRRHAGEVRSAEIATAKDTYAETLKSFVGTDPIMPAAIGQVLSEEVPAGTIFVNDEGFPVPGMVYRESKYPSGFAAPLGFHYAALGSSLPVAIGAKLAAPDRLVVSVGGDAGFYYDCGELSVLAERSLKVVSIVLNNGGLYGGRRGREHGGPGSVPFTHWTDLPETDYTTVAQGMGVPGERVDKADELAPAIRRAIAADGPYFIEVMTAASTMHLHMAEWPDPDPKTTRKAGHADLFVDGSWPN</sequence>
<dbReference type="PANTHER" id="PTHR18968:SF13">
    <property type="entry name" value="ACETOLACTATE SYNTHASE CATALYTIC SUBUNIT, MITOCHONDRIAL"/>
    <property type="match status" value="1"/>
</dbReference>
<evidence type="ECO:0008006" key="10">
    <source>
        <dbReference type="Google" id="ProtNLM"/>
    </source>
</evidence>
<name>A0ABP7JC40_9ACTN</name>
<dbReference type="CDD" id="cd00568">
    <property type="entry name" value="TPP_enzymes"/>
    <property type="match status" value="1"/>
</dbReference>
<proteinExistence type="inferred from homology"/>
<dbReference type="PANTHER" id="PTHR18968">
    <property type="entry name" value="THIAMINE PYROPHOSPHATE ENZYMES"/>
    <property type="match status" value="1"/>
</dbReference>
<evidence type="ECO:0000256" key="1">
    <source>
        <dbReference type="ARBA" id="ARBA00001964"/>
    </source>
</evidence>
<dbReference type="PROSITE" id="PS00187">
    <property type="entry name" value="TPP_ENZYMES"/>
    <property type="match status" value="1"/>
</dbReference>
<evidence type="ECO:0000259" key="7">
    <source>
        <dbReference type="Pfam" id="PF02776"/>
    </source>
</evidence>
<feature type="domain" description="Thiamine pyrophosphate enzyme N-terminal TPP-binding" evidence="7">
    <location>
        <begin position="119"/>
        <end position="226"/>
    </location>
</feature>
<comment type="similarity">
    <text evidence="2 4">Belongs to the TPP enzyme family.</text>
</comment>
<keyword evidence="3 4" id="KW-0786">Thiamine pyrophosphate</keyword>
<dbReference type="Gene3D" id="3.40.50.1220">
    <property type="entry name" value="TPP-binding domain"/>
    <property type="match status" value="1"/>
</dbReference>
<dbReference type="Pfam" id="PF02775">
    <property type="entry name" value="TPP_enzyme_C"/>
    <property type="match status" value="1"/>
</dbReference>
<accession>A0ABP7JC40</accession>
<dbReference type="InterPro" id="IPR045229">
    <property type="entry name" value="TPP_enz"/>
</dbReference>
<comment type="cofactor">
    <cofactor evidence="1">
        <name>thiamine diphosphate</name>
        <dbReference type="ChEBI" id="CHEBI:58937"/>
    </cofactor>
</comment>